<name>A7EVE9_SCLS1</name>
<dbReference type="AlphaFoldDB" id="A7EVE9"/>
<keyword evidence="3" id="KW-1185">Reference proteome</keyword>
<dbReference type="GeneID" id="5485819"/>
<dbReference type="Proteomes" id="UP000001312">
    <property type="component" value="Unassembled WGS sequence"/>
</dbReference>
<reference evidence="3" key="1">
    <citation type="journal article" date="2011" name="PLoS Genet.">
        <title>Genomic analysis of the necrotrophic fungal pathogens Sclerotinia sclerotiorum and Botrytis cinerea.</title>
        <authorList>
            <person name="Amselem J."/>
            <person name="Cuomo C.A."/>
            <person name="van Kan J.A."/>
            <person name="Viaud M."/>
            <person name="Benito E.P."/>
            <person name="Couloux A."/>
            <person name="Coutinho P.M."/>
            <person name="de Vries R.P."/>
            <person name="Dyer P.S."/>
            <person name="Fillinger S."/>
            <person name="Fournier E."/>
            <person name="Gout L."/>
            <person name="Hahn M."/>
            <person name="Kohn L."/>
            <person name="Lapalu N."/>
            <person name="Plummer K.M."/>
            <person name="Pradier J.M."/>
            <person name="Quevillon E."/>
            <person name="Sharon A."/>
            <person name="Simon A."/>
            <person name="ten Have A."/>
            <person name="Tudzynski B."/>
            <person name="Tudzynski P."/>
            <person name="Wincker P."/>
            <person name="Andrew M."/>
            <person name="Anthouard V."/>
            <person name="Beever R.E."/>
            <person name="Beffa R."/>
            <person name="Benoit I."/>
            <person name="Bouzid O."/>
            <person name="Brault B."/>
            <person name="Chen Z."/>
            <person name="Choquer M."/>
            <person name="Collemare J."/>
            <person name="Cotton P."/>
            <person name="Danchin E.G."/>
            <person name="Da Silva C."/>
            <person name="Gautier A."/>
            <person name="Giraud C."/>
            <person name="Giraud T."/>
            <person name="Gonzalez C."/>
            <person name="Grossetete S."/>
            <person name="Guldener U."/>
            <person name="Henrissat B."/>
            <person name="Howlett B.J."/>
            <person name="Kodira C."/>
            <person name="Kretschmer M."/>
            <person name="Lappartient A."/>
            <person name="Leroch M."/>
            <person name="Levis C."/>
            <person name="Mauceli E."/>
            <person name="Neuveglise C."/>
            <person name="Oeser B."/>
            <person name="Pearson M."/>
            <person name="Poulain J."/>
            <person name="Poussereau N."/>
            <person name="Quesneville H."/>
            <person name="Rascle C."/>
            <person name="Schumacher J."/>
            <person name="Segurens B."/>
            <person name="Sexton A."/>
            <person name="Silva E."/>
            <person name="Sirven C."/>
            <person name="Soanes D.M."/>
            <person name="Talbot N.J."/>
            <person name="Templeton M."/>
            <person name="Yandava C."/>
            <person name="Yarden O."/>
            <person name="Zeng Q."/>
            <person name="Rollins J.A."/>
            <person name="Lebrun M.H."/>
            <person name="Dickman M."/>
        </authorList>
    </citation>
    <scope>NUCLEOTIDE SEQUENCE [LARGE SCALE GENOMIC DNA]</scope>
    <source>
        <strain evidence="3">ATCC 18683 / 1980 / Ss-1</strain>
    </source>
</reference>
<sequence length="103" mass="11321">MSFGSKNHQSSQAVGGEKNDLPTTAVSLDFNTTSVRIHAAGTNQSDVSSVILDRFDWKEPILPGYDFAYSTTKSKSLNERQPMLVFRTQILISLLLEKITASA</sequence>
<protein>
    <submittedName>
        <fullName evidence="2">Uncharacterized protein</fullName>
    </submittedName>
</protein>
<feature type="compositionally biased region" description="Polar residues" evidence="1">
    <location>
        <begin position="1"/>
        <end position="13"/>
    </location>
</feature>
<dbReference type="EMBL" id="CH476633">
    <property type="protein sequence ID" value="EDN93441.1"/>
    <property type="molecule type" value="Genomic_DNA"/>
</dbReference>
<evidence type="ECO:0000256" key="1">
    <source>
        <dbReference type="SAM" id="MobiDB-lite"/>
    </source>
</evidence>
<evidence type="ECO:0000313" key="3">
    <source>
        <dbReference type="Proteomes" id="UP000001312"/>
    </source>
</evidence>
<dbReference type="KEGG" id="ssl:SS1G_09307"/>
<gene>
    <name evidence="2" type="ORF">SS1G_09307</name>
</gene>
<dbReference type="RefSeq" id="XP_001589586.1">
    <property type="nucleotide sequence ID" value="XM_001589536.1"/>
</dbReference>
<proteinExistence type="predicted"/>
<accession>A7EVE9</accession>
<feature type="region of interest" description="Disordered" evidence="1">
    <location>
        <begin position="1"/>
        <end position="22"/>
    </location>
</feature>
<dbReference type="InParanoid" id="A7EVE9"/>
<dbReference type="HOGENOM" id="CLU_2265342_0_0_1"/>
<evidence type="ECO:0000313" key="2">
    <source>
        <dbReference type="EMBL" id="EDN93441.1"/>
    </source>
</evidence>
<organism evidence="2 3">
    <name type="scientific">Sclerotinia sclerotiorum (strain ATCC 18683 / 1980 / Ss-1)</name>
    <name type="common">White mold</name>
    <name type="synonym">Whetzelinia sclerotiorum</name>
    <dbReference type="NCBI Taxonomy" id="665079"/>
    <lineage>
        <taxon>Eukaryota</taxon>
        <taxon>Fungi</taxon>
        <taxon>Dikarya</taxon>
        <taxon>Ascomycota</taxon>
        <taxon>Pezizomycotina</taxon>
        <taxon>Leotiomycetes</taxon>
        <taxon>Helotiales</taxon>
        <taxon>Sclerotiniaceae</taxon>
        <taxon>Sclerotinia</taxon>
    </lineage>
</organism>